<dbReference type="InterPro" id="IPR050266">
    <property type="entry name" value="AB_hydrolase_sf"/>
</dbReference>
<keyword evidence="4" id="KW-1185">Reference proteome</keyword>
<dbReference type="Proteomes" id="UP000231962">
    <property type="component" value="Unassembled WGS sequence"/>
</dbReference>
<dbReference type="AlphaFoldDB" id="A0A2M9ZQZ2"/>
<dbReference type="EMBL" id="NPDZ01000002">
    <property type="protein sequence ID" value="PJZ74482.1"/>
    <property type="molecule type" value="Genomic_DNA"/>
</dbReference>
<protein>
    <submittedName>
        <fullName evidence="3">Alpha/beta hydrolase</fullName>
    </submittedName>
</protein>
<dbReference type="InterPro" id="IPR000073">
    <property type="entry name" value="AB_hydrolase_1"/>
</dbReference>
<dbReference type="GO" id="GO:0016787">
    <property type="term" value="F:hydrolase activity"/>
    <property type="evidence" value="ECO:0007669"/>
    <property type="project" value="UniProtKB-KW"/>
</dbReference>
<dbReference type="Pfam" id="PF00561">
    <property type="entry name" value="Abhydrolase_1"/>
    <property type="match status" value="1"/>
</dbReference>
<accession>A0A2M9ZQZ2</accession>
<reference evidence="4 5" key="1">
    <citation type="submission" date="2017-07" db="EMBL/GenBank/DDBJ databases">
        <title>Leptospira spp. isolated from tropical soils.</title>
        <authorList>
            <person name="Thibeaux R."/>
            <person name="Iraola G."/>
            <person name="Ferres I."/>
            <person name="Bierque E."/>
            <person name="Girault D."/>
            <person name="Soupe-Gilbert M.-E."/>
            <person name="Picardeau M."/>
            <person name="Goarant C."/>
        </authorList>
    </citation>
    <scope>NUCLEOTIDE SEQUENCE [LARGE SCALE GENOMIC DNA]</scope>
    <source>
        <strain evidence="3 5">FH1-B-B1</strain>
        <strain evidence="2 4">FH1-B-C1</strain>
    </source>
</reference>
<evidence type="ECO:0000313" key="2">
    <source>
        <dbReference type="EMBL" id="PJZ70587.1"/>
    </source>
</evidence>
<gene>
    <name evidence="2" type="ORF">CH360_05995</name>
    <name evidence="3" type="ORF">CH373_05575</name>
</gene>
<sequence>MDSTVTLSSGIRLAARIFPGNSKNSVPLFCIHGLTGNLRNFEPIARTLSKNGITVVTYDLRGRGNSDKPKSDYSARLHAEDLKQLANALGFSKISILSHSLGCWITLRFAEKYPELLSKAILVDGGGELSVFRKISNLIMISTSLSRLGRVAPSKEYYLSEARKSPILSAWNENIRNFLIYELESTGTLATCFSSNGEKGPIGPVRCSLPPYVIESELRNMGGSMHLSRIPGIFFRNPSSMISILKDNRALPYSALQCPVLVVRAGKPNFRSGDELLPDSAIERMKRKIPGMQLLDLKNLNHYEIVLLEDENRDKELIRFLKS</sequence>
<comment type="caution">
    <text evidence="3">The sequence shown here is derived from an EMBL/GenBank/DDBJ whole genome shotgun (WGS) entry which is preliminary data.</text>
</comment>
<dbReference type="PANTHER" id="PTHR43798">
    <property type="entry name" value="MONOACYLGLYCEROL LIPASE"/>
    <property type="match status" value="1"/>
</dbReference>
<evidence type="ECO:0000313" key="4">
    <source>
        <dbReference type="Proteomes" id="UP000231962"/>
    </source>
</evidence>
<dbReference type="EMBL" id="NPDY01000003">
    <property type="protein sequence ID" value="PJZ70587.1"/>
    <property type="molecule type" value="Genomic_DNA"/>
</dbReference>
<dbReference type="SUPFAM" id="SSF53474">
    <property type="entry name" value="alpha/beta-Hydrolases"/>
    <property type="match status" value="1"/>
</dbReference>
<dbReference type="InterPro" id="IPR029058">
    <property type="entry name" value="AB_hydrolase_fold"/>
</dbReference>
<keyword evidence="3" id="KW-0378">Hydrolase</keyword>
<organism evidence="3 5">
    <name type="scientific">Leptospira perolatii</name>
    <dbReference type="NCBI Taxonomy" id="2023191"/>
    <lineage>
        <taxon>Bacteria</taxon>
        <taxon>Pseudomonadati</taxon>
        <taxon>Spirochaetota</taxon>
        <taxon>Spirochaetia</taxon>
        <taxon>Leptospirales</taxon>
        <taxon>Leptospiraceae</taxon>
        <taxon>Leptospira</taxon>
    </lineage>
</organism>
<evidence type="ECO:0000259" key="1">
    <source>
        <dbReference type="Pfam" id="PF00561"/>
    </source>
</evidence>
<dbReference type="Proteomes" id="UP000231990">
    <property type="component" value="Unassembled WGS sequence"/>
</dbReference>
<name>A0A2M9ZQZ2_9LEPT</name>
<proteinExistence type="predicted"/>
<dbReference type="PANTHER" id="PTHR43798:SF33">
    <property type="entry name" value="HYDROLASE, PUTATIVE (AFU_ORTHOLOGUE AFUA_2G14860)-RELATED"/>
    <property type="match status" value="1"/>
</dbReference>
<feature type="domain" description="AB hydrolase-1" evidence="1">
    <location>
        <begin position="27"/>
        <end position="125"/>
    </location>
</feature>
<dbReference type="Gene3D" id="3.40.50.1820">
    <property type="entry name" value="alpha/beta hydrolase"/>
    <property type="match status" value="1"/>
</dbReference>
<dbReference type="GO" id="GO:0016020">
    <property type="term" value="C:membrane"/>
    <property type="evidence" value="ECO:0007669"/>
    <property type="project" value="TreeGrafter"/>
</dbReference>
<evidence type="ECO:0000313" key="3">
    <source>
        <dbReference type="EMBL" id="PJZ74482.1"/>
    </source>
</evidence>
<evidence type="ECO:0000313" key="5">
    <source>
        <dbReference type="Proteomes" id="UP000231990"/>
    </source>
</evidence>
<dbReference type="OrthoDB" id="252464at2"/>